<dbReference type="Pfam" id="PF00300">
    <property type="entry name" value="His_Phos_1"/>
    <property type="match status" value="1"/>
</dbReference>
<organism evidence="1 2">
    <name type="scientific">Durusdinium trenchii</name>
    <dbReference type="NCBI Taxonomy" id="1381693"/>
    <lineage>
        <taxon>Eukaryota</taxon>
        <taxon>Sar</taxon>
        <taxon>Alveolata</taxon>
        <taxon>Dinophyceae</taxon>
        <taxon>Suessiales</taxon>
        <taxon>Symbiodiniaceae</taxon>
        <taxon>Durusdinium</taxon>
    </lineage>
</organism>
<dbReference type="SUPFAM" id="SSF53254">
    <property type="entry name" value="Phosphoglycerate mutase-like"/>
    <property type="match status" value="1"/>
</dbReference>
<evidence type="ECO:0000313" key="2">
    <source>
        <dbReference type="Proteomes" id="UP001642464"/>
    </source>
</evidence>
<gene>
    <name evidence="1" type="ORF">SCF082_LOCUS15125</name>
</gene>
<reference evidence="1 2" key="1">
    <citation type="submission" date="2024-02" db="EMBL/GenBank/DDBJ databases">
        <authorList>
            <person name="Chen Y."/>
            <person name="Shah S."/>
            <person name="Dougan E. K."/>
            <person name="Thang M."/>
            <person name="Chan C."/>
        </authorList>
    </citation>
    <scope>NUCLEOTIDE SEQUENCE [LARGE SCALE GENOMIC DNA]</scope>
</reference>
<protein>
    <submittedName>
        <fullName evidence="1">Probable phosphoglycerate mutase GpmB (PGAM) (Phosphoglyceromutase)</fullName>
    </submittedName>
</protein>
<accession>A0ABP0K359</accession>
<dbReference type="InterPro" id="IPR050275">
    <property type="entry name" value="PGM_Phosphatase"/>
</dbReference>
<dbReference type="InterPro" id="IPR029033">
    <property type="entry name" value="His_PPase_superfam"/>
</dbReference>
<name>A0ABP0K359_9DINO</name>
<dbReference type="PANTHER" id="PTHR48100">
    <property type="entry name" value="BROAD-SPECIFICITY PHOSPHATASE YOR283W-RELATED"/>
    <property type="match status" value="1"/>
</dbReference>
<dbReference type="InterPro" id="IPR013078">
    <property type="entry name" value="His_Pase_superF_clade-1"/>
</dbReference>
<dbReference type="Proteomes" id="UP001642464">
    <property type="component" value="Unassembled WGS sequence"/>
</dbReference>
<dbReference type="Gene3D" id="3.40.50.1240">
    <property type="entry name" value="Phosphoglycerate mutase-like"/>
    <property type="match status" value="1"/>
</dbReference>
<dbReference type="CDD" id="cd07067">
    <property type="entry name" value="HP_PGM_like"/>
    <property type="match status" value="1"/>
</dbReference>
<comment type="caution">
    <text evidence="1">The sequence shown here is derived from an EMBL/GenBank/DDBJ whole genome shotgun (WGS) entry which is preliminary data.</text>
</comment>
<sequence length="219" mass="24274">MCRHGTTTWNLAKKWQGQQDTELAPEGIRQAEETGRLLASKIASKTPKIFTSDLKRAKRTAELYAAAMATTAGSSTPTEVEVEERLREPSLGKFEGMVKGDIYSQHAELFRTLASLSPQERLHKAYFEGLETPSETSLRVEALAAEVFEASEDGDVVLFVTHSKVLEAVLAKVFGKFYEGVHTSPGAFFVWNYSETKSGSLGDLGELHQIECHDYQVEQ</sequence>
<dbReference type="EMBL" id="CAXAMM010009646">
    <property type="protein sequence ID" value="CAK9020961.1"/>
    <property type="molecule type" value="Genomic_DNA"/>
</dbReference>
<proteinExistence type="predicted"/>
<dbReference type="PANTHER" id="PTHR48100:SF1">
    <property type="entry name" value="HISTIDINE PHOSPHATASE FAMILY PROTEIN-RELATED"/>
    <property type="match status" value="1"/>
</dbReference>
<dbReference type="SMART" id="SM00855">
    <property type="entry name" value="PGAM"/>
    <property type="match status" value="1"/>
</dbReference>
<keyword evidence="2" id="KW-1185">Reference proteome</keyword>
<evidence type="ECO:0000313" key="1">
    <source>
        <dbReference type="EMBL" id="CAK9020961.1"/>
    </source>
</evidence>